<dbReference type="InterPro" id="IPR016181">
    <property type="entry name" value="Acyl_CoA_acyltransferase"/>
</dbReference>
<comment type="caution">
    <text evidence="2">The sequence shown here is derived from an EMBL/GenBank/DDBJ whole genome shotgun (WGS) entry which is preliminary data.</text>
</comment>
<evidence type="ECO:0000259" key="1">
    <source>
        <dbReference type="Pfam" id="PF13480"/>
    </source>
</evidence>
<dbReference type="SUPFAM" id="SSF55729">
    <property type="entry name" value="Acyl-CoA N-acyltransferases (Nat)"/>
    <property type="match status" value="1"/>
</dbReference>
<gene>
    <name evidence="2" type="ORF">ACFOKC_01890</name>
</gene>
<evidence type="ECO:0000313" key="3">
    <source>
        <dbReference type="Proteomes" id="UP001595660"/>
    </source>
</evidence>
<dbReference type="GeneID" id="69117622"/>
<dbReference type="AlphaFoldDB" id="A0ABD5NB19"/>
<evidence type="ECO:0000313" key="2">
    <source>
        <dbReference type="EMBL" id="MFC3476470.1"/>
    </source>
</evidence>
<dbReference type="InterPro" id="IPR038740">
    <property type="entry name" value="BioF2-like_GNAT_dom"/>
</dbReference>
<organism evidence="2 3">
    <name type="scientific">Halobacterium litoreum</name>
    <dbReference type="NCBI Taxonomy" id="2039234"/>
    <lineage>
        <taxon>Archaea</taxon>
        <taxon>Methanobacteriati</taxon>
        <taxon>Methanobacteriota</taxon>
        <taxon>Stenosarchaea group</taxon>
        <taxon>Halobacteria</taxon>
        <taxon>Halobacteriales</taxon>
        <taxon>Halobacteriaceae</taxon>
        <taxon>Halobacterium</taxon>
    </lineage>
</organism>
<sequence length="332" mass="37504">MSIEVRTVDDADRWNELVADAANPTAFHLAEGLDVLAEYADADCHHLVGFKGKEPVGVFPVFTMSKGPVTAAFSPPPDLKVHYLGPSLLDRQEMKRRRRDKRNRRFVDACLDWLNEEHDPKFTTLLTPPGYDDVRPFVWQEFDAKPRYTYLVDLTRDREELLSAFSSDARRNVSNNYDVAYTLEEGTVEDAARVVEQVRARHEEQGEPFPLSTEFVTDLYERLPDGVVRPYVCRIDGEFAGGSVVLEYGDTSVCWLGGAKTDSEIPVNDLVDWHCCVEAMDRGQSAYDLAGANNARIAGYKAKFAPDLVSYYRLQNASRTMSALSKLYSRLK</sequence>
<dbReference type="GO" id="GO:0016746">
    <property type="term" value="F:acyltransferase activity"/>
    <property type="evidence" value="ECO:0007669"/>
    <property type="project" value="UniProtKB-KW"/>
</dbReference>
<proteinExistence type="predicted"/>
<protein>
    <submittedName>
        <fullName evidence="2">GNAT family N-acetyltransferase</fullName>
        <ecNumber evidence="2">2.3.1.-</ecNumber>
    </submittedName>
</protein>
<dbReference type="Gene3D" id="3.40.630.30">
    <property type="match status" value="1"/>
</dbReference>
<dbReference type="PANTHER" id="PTHR36174">
    <property type="entry name" value="LIPID II:GLYCINE GLYCYLTRANSFERASE"/>
    <property type="match status" value="1"/>
</dbReference>
<dbReference type="EC" id="2.3.1.-" evidence="2"/>
<dbReference type="PANTHER" id="PTHR36174:SF1">
    <property type="entry name" value="LIPID II:GLYCINE GLYCYLTRANSFERASE"/>
    <property type="match status" value="1"/>
</dbReference>
<keyword evidence="3" id="KW-1185">Reference proteome</keyword>
<dbReference type="InterPro" id="IPR050644">
    <property type="entry name" value="PG_Glycine_Bridge_Synth"/>
</dbReference>
<feature type="domain" description="BioF2-like acetyltransferase" evidence="1">
    <location>
        <begin position="169"/>
        <end position="294"/>
    </location>
</feature>
<dbReference type="Pfam" id="PF13480">
    <property type="entry name" value="Acetyltransf_6"/>
    <property type="match status" value="1"/>
</dbReference>
<accession>A0ABD5NB19</accession>
<dbReference type="RefSeq" id="WP_232572381.1">
    <property type="nucleotide sequence ID" value="NZ_CP089466.1"/>
</dbReference>
<keyword evidence="2" id="KW-0012">Acyltransferase</keyword>
<dbReference type="Proteomes" id="UP001595660">
    <property type="component" value="Unassembled WGS sequence"/>
</dbReference>
<reference evidence="2 3" key="1">
    <citation type="journal article" date="2019" name="Int. J. Syst. Evol. Microbiol.">
        <title>The Global Catalogue of Microorganisms (GCM) 10K type strain sequencing project: providing services to taxonomists for standard genome sequencing and annotation.</title>
        <authorList>
            <consortium name="The Broad Institute Genomics Platform"/>
            <consortium name="The Broad Institute Genome Sequencing Center for Infectious Disease"/>
            <person name="Wu L."/>
            <person name="Ma J."/>
        </authorList>
    </citation>
    <scope>NUCLEOTIDE SEQUENCE [LARGE SCALE GENOMIC DNA]</scope>
    <source>
        <strain evidence="2 3">CGMCC 1.12562</strain>
    </source>
</reference>
<keyword evidence="2" id="KW-0808">Transferase</keyword>
<name>A0ABD5NB19_9EURY</name>
<dbReference type="EMBL" id="JBHRWN010000002">
    <property type="protein sequence ID" value="MFC3476470.1"/>
    <property type="molecule type" value="Genomic_DNA"/>
</dbReference>